<name>A0A4U5NGC4_STECR</name>
<reference evidence="2 3" key="1">
    <citation type="journal article" date="2015" name="Genome Biol.">
        <title>Comparative genomics of Steinernema reveals deeply conserved gene regulatory networks.</title>
        <authorList>
            <person name="Dillman A.R."/>
            <person name="Macchietto M."/>
            <person name="Porter C.F."/>
            <person name="Rogers A."/>
            <person name="Williams B."/>
            <person name="Antoshechkin I."/>
            <person name="Lee M.M."/>
            <person name="Goodwin Z."/>
            <person name="Lu X."/>
            <person name="Lewis E.E."/>
            <person name="Goodrich-Blair H."/>
            <person name="Stock S.P."/>
            <person name="Adams B.J."/>
            <person name="Sternberg P.W."/>
            <person name="Mortazavi A."/>
        </authorList>
    </citation>
    <scope>NUCLEOTIDE SEQUENCE [LARGE SCALE GENOMIC DNA]</scope>
    <source>
        <strain evidence="2 3">ALL</strain>
    </source>
</reference>
<evidence type="ECO:0000313" key="2">
    <source>
        <dbReference type="EMBL" id="TKR82129.1"/>
    </source>
</evidence>
<feature type="coiled-coil region" evidence="1">
    <location>
        <begin position="91"/>
        <end position="121"/>
    </location>
</feature>
<comment type="caution">
    <text evidence="2">The sequence shown here is derived from an EMBL/GenBank/DDBJ whole genome shotgun (WGS) entry which is preliminary data.</text>
</comment>
<keyword evidence="1" id="KW-0175">Coiled coil</keyword>
<proteinExistence type="predicted"/>
<dbReference type="Proteomes" id="UP000298663">
    <property type="component" value="Unassembled WGS sequence"/>
</dbReference>
<evidence type="ECO:0000313" key="3">
    <source>
        <dbReference type="Proteomes" id="UP000298663"/>
    </source>
</evidence>
<protein>
    <submittedName>
        <fullName evidence="2">Uncharacterized protein</fullName>
    </submittedName>
</protein>
<accession>A0A4U5NGC4</accession>
<keyword evidence="3" id="KW-1185">Reference proteome</keyword>
<organism evidence="2 3">
    <name type="scientific">Steinernema carpocapsae</name>
    <name type="common">Entomopathogenic nematode</name>
    <dbReference type="NCBI Taxonomy" id="34508"/>
    <lineage>
        <taxon>Eukaryota</taxon>
        <taxon>Metazoa</taxon>
        <taxon>Ecdysozoa</taxon>
        <taxon>Nematoda</taxon>
        <taxon>Chromadorea</taxon>
        <taxon>Rhabditida</taxon>
        <taxon>Tylenchina</taxon>
        <taxon>Panagrolaimomorpha</taxon>
        <taxon>Strongyloidoidea</taxon>
        <taxon>Steinernematidae</taxon>
        <taxon>Steinernema</taxon>
    </lineage>
</organism>
<gene>
    <name evidence="2" type="ORF">L596_015902</name>
</gene>
<sequence length="141" mass="16675">MVEAAWACEKEHRRQMVEASQVISDLKDKNKKLDFLADELIEAYKALEAELKTTKADSVQQIEEIHEWYKEKLECFKAENDENRGAVWQENLTLKEENQRLQENLNKAQEAEKMATEKKAKHEKGIQRLREMLKDRMNARV</sequence>
<dbReference type="EMBL" id="AZBU02000004">
    <property type="protein sequence ID" value="TKR82129.1"/>
    <property type="molecule type" value="Genomic_DNA"/>
</dbReference>
<feature type="coiled-coil region" evidence="1">
    <location>
        <begin position="9"/>
        <end position="64"/>
    </location>
</feature>
<dbReference type="AlphaFoldDB" id="A0A4U5NGC4"/>
<evidence type="ECO:0000256" key="1">
    <source>
        <dbReference type="SAM" id="Coils"/>
    </source>
</evidence>
<reference evidence="2 3" key="2">
    <citation type="journal article" date="2019" name="G3 (Bethesda)">
        <title>Hybrid Assembly of the Genome of the Entomopathogenic Nematode Steinernema carpocapsae Identifies the X-Chromosome.</title>
        <authorList>
            <person name="Serra L."/>
            <person name="Macchietto M."/>
            <person name="Macias-Munoz A."/>
            <person name="McGill C.J."/>
            <person name="Rodriguez I.M."/>
            <person name="Rodriguez B."/>
            <person name="Murad R."/>
            <person name="Mortazavi A."/>
        </authorList>
    </citation>
    <scope>NUCLEOTIDE SEQUENCE [LARGE SCALE GENOMIC DNA]</scope>
    <source>
        <strain evidence="2 3">ALL</strain>
    </source>
</reference>